<feature type="chain" id="PRO_5039406125" description="Lipoprotein" evidence="1">
    <location>
        <begin position="24"/>
        <end position="111"/>
    </location>
</feature>
<evidence type="ECO:0008006" key="4">
    <source>
        <dbReference type="Google" id="ProtNLM"/>
    </source>
</evidence>
<dbReference type="PROSITE" id="PS51257">
    <property type="entry name" value="PROKAR_LIPOPROTEIN"/>
    <property type="match status" value="1"/>
</dbReference>
<reference evidence="2 3" key="1">
    <citation type="submission" date="2013-08" db="EMBL/GenBank/DDBJ databases">
        <title>Genome sequencing of Cellulomonas carbonis T26.</title>
        <authorList>
            <person name="Chen F."/>
            <person name="Li Y."/>
            <person name="Wang G."/>
        </authorList>
    </citation>
    <scope>NUCLEOTIDE SEQUENCE [LARGE SCALE GENOMIC DNA]</scope>
    <source>
        <strain evidence="2 3">T26</strain>
    </source>
</reference>
<gene>
    <name evidence="2" type="ORF">N868_16820</name>
</gene>
<dbReference type="AlphaFoldDB" id="A0A0A0BQ19"/>
<proteinExistence type="predicted"/>
<accession>A0A0A0BQ19</accession>
<organism evidence="2 3">
    <name type="scientific">Cellulomonas carbonis T26</name>
    <dbReference type="NCBI Taxonomy" id="947969"/>
    <lineage>
        <taxon>Bacteria</taxon>
        <taxon>Bacillati</taxon>
        <taxon>Actinomycetota</taxon>
        <taxon>Actinomycetes</taxon>
        <taxon>Micrococcales</taxon>
        <taxon>Cellulomonadaceae</taxon>
        <taxon>Cellulomonas</taxon>
    </lineage>
</organism>
<dbReference type="Proteomes" id="UP000029839">
    <property type="component" value="Unassembled WGS sequence"/>
</dbReference>
<feature type="signal peptide" evidence="1">
    <location>
        <begin position="1"/>
        <end position="23"/>
    </location>
</feature>
<evidence type="ECO:0000256" key="1">
    <source>
        <dbReference type="SAM" id="SignalP"/>
    </source>
</evidence>
<dbReference type="EMBL" id="AXCY01000065">
    <property type="protein sequence ID" value="KGM10060.1"/>
    <property type="molecule type" value="Genomic_DNA"/>
</dbReference>
<sequence>MTARAAALPAVLATAALTGCVQGASSADAPVSVAGAAVAGCLDAGARDHGLAVDSDGALGAVEVGVEDSGWWAVVVPVADDDHGDVTLRCTVVPDGDAVRVASSSVDSAGV</sequence>
<comment type="caution">
    <text evidence="2">The sequence shown here is derived from an EMBL/GenBank/DDBJ whole genome shotgun (WGS) entry which is preliminary data.</text>
</comment>
<evidence type="ECO:0000313" key="3">
    <source>
        <dbReference type="Proteomes" id="UP000029839"/>
    </source>
</evidence>
<reference evidence="2 3" key="2">
    <citation type="journal article" date="2015" name="Stand. Genomic Sci.">
        <title>Draft genome sequence of Cellulomonas carbonis T26(T) and comparative analysis of six Cellulomonas genomes.</title>
        <authorList>
            <person name="Zhuang W."/>
            <person name="Zhang S."/>
            <person name="Xia X."/>
            <person name="Wang G."/>
        </authorList>
    </citation>
    <scope>NUCLEOTIDE SEQUENCE [LARGE SCALE GENOMIC DNA]</scope>
    <source>
        <strain evidence="2 3">T26</strain>
    </source>
</reference>
<protein>
    <recommendedName>
        <fullName evidence="4">Lipoprotein</fullName>
    </recommendedName>
</protein>
<keyword evidence="1" id="KW-0732">Signal</keyword>
<evidence type="ECO:0000313" key="2">
    <source>
        <dbReference type="EMBL" id="KGM10060.1"/>
    </source>
</evidence>
<name>A0A0A0BQ19_9CELL</name>
<keyword evidence="3" id="KW-1185">Reference proteome</keyword>
<dbReference type="RefSeq" id="WP_043607688.1">
    <property type="nucleotide sequence ID" value="NZ_AXCY01000065.1"/>
</dbReference>